<dbReference type="Proteomes" id="UP000054485">
    <property type="component" value="Unassembled WGS sequence"/>
</dbReference>
<accession>A0A0D0AS53</accession>
<dbReference type="AlphaFoldDB" id="A0A0D0AS53"/>
<proteinExistence type="predicted"/>
<gene>
    <name evidence="1" type="ORF">CY34DRAFT_477748</name>
</gene>
<dbReference type="HOGENOM" id="CLU_2348097_0_0_1"/>
<organism evidence="1 2">
    <name type="scientific">Suillus luteus UH-Slu-Lm8-n1</name>
    <dbReference type="NCBI Taxonomy" id="930992"/>
    <lineage>
        <taxon>Eukaryota</taxon>
        <taxon>Fungi</taxon>
        <taxon>Dikarya</taxon>
        <taxon>Basidiomycota</taxon>
        <taxon>Agaricomycotina</taxon>
        <taxon>Agaricomycetes</taxon>
        <taxon>Agaricomycetidae</taxon>
        <taxon>Boletales</taxon>
        <taxon>Suillineae</taxon>
        <taxon>Suillaceae</taxon>
        <taxon>Suillus</taxon>
    </lineage>
</organism>
<sequence length="97" mass="11130">MKVTISCLQVSGRLIAWEWDMVIYLHISFIIEAPDLTKFDNVVVLITPITLNSSIRIRVDMASSQSIFVRLINFRNQAETLRRPSSLYHRSPVTPQA</sequence>
<reference evidence="1 2" key="1">
    <citation type="submission" date="2014-04" db="EMBL/GenBank/DDBJ databases">
        <authorList>
            <consortium name="DOE Joint Genome Institute"/>
            <person name="Kuo A."/>
            <person name="Ruytinx J."/>
            <person name="Rineau F."/>
            <person name="Colpaert J."/>
            <person name="Kohler A."/>
            <person name="Nagy L.G."/>
            <person name="Floudas D."/>
            <person name="Copeland A."/>
            <person name="Barry K.W."/>
            <person name="Cichocki N."/>
            <person name="Veneault-Fourrey C."/>
            <person name="LaButti K."/>
            <person name="Lindquist E.A."/>
            <person name="Lipzen A."/>
            <person name="Lundell T."/>
            <person name="Morin E."/>
            <person name="Murat C."/>
            <person name="Sun H."/>
            <person name="Tunlid A."/>
            <person name="Henrissat B."/>
            <person name="Grigoriev I.V."/>
            <person name="Hibbett D.S."/>
            <person name="Martin F."/>
            <person name="Nordberg H.P."/>
            <person name="Cantor M.N."/>
            <person name="Hua S.X."/>
        </authorList>
    </citation>
    <scope>NUCLEOTIDE SEQUENCE [LARGE SCALE GENOMIC DNA]</scope>
    <source>
        <strain evidence="1 2">UH-Slu-Lm8-n1</strain>
    </source>
</reference>
<evidence type="ECO:0000313" key="2">
    <source>
        <dbReference type="Proteomes" id="UP000054485"/>
    </source>
</evidence>
<keyword evidence="2" id="KW-1185">Reference proteome</keyword>
<reference evidence="2" key="2">
    <citation type="submission" date="2015-01" db="EMBL/GenBank/DDBJ databases">
        <title>Evolutionary Origins and Diversification of the Mycorrhizal Mutualists.</title>
        <authorList>
            <consortium name="DOE Joint Genome Institute"/>
            <consortium name="Mycorrhizal Genomics Consortium"/>
            <person name="Kohler A."/>
            <person name="Kuo A."/>
            <person name="Nagy L.G."/>
            <person name="Floudas D."/>
            <person name="Copeland A."/>
            <person name="Barry K.W."/>
            <person name="Cichocki N."/>
            <person name="Veneault-Fourrey C."/>
            <person name="LaButti K."/>
            <person name="Lindquist E.A."/>
            <person name="Lipzen A."/>
            <person name="Lundell T."/>
            <person name="Morin E."/>
            <person name="Murat C."/>
            <person name="Riley R."/>
            <person name="Ohm R."/>
            <person name="Sun H."/>
            <person name="Tunlid A."/>
            <person name="Henrissat B."/>
            <person name="Grigoriev I.V."/>
            <person name="Hibbett D.S."/>
            <person name="Martin F."/>
        </authorList>
    </citation>
    <scope>NUCLEOTIDE SEQUENCE [LARGE SCALE GENOMIC DNA]</scope>
    <source>
        <strain evidence="2">UH-Slu-Lm8-n1</strain>
    </source>
</reference>
<protein>
    <submittedName>
        <fullName evidence="1">Uncharacterized protein</fullName>
    </submittedName>
</protein>
<evidence type="ECO:0000313" key="1">
    <source>
        <dbReference type="EMBL" id="KIK37067.1"/>
    </source>
</evidence>
<name>A0A0D0AS53_9AGAM</name>
<dbReference type="EMBL" id="KN835477">
    <property type="protein sequence ID" value="KIK37067.1"/>
    <property type="molecule type" value="Genomic_DNA"/>
</dbReference>
<dbReference type="InParanoid" id="A0A0D0AS53"/>